<organism evidence="1 2">
    <name type="scientific">Veillonella seminalis</name>
    <dbReference type="NCBI Taxonomy" id="1502943"/>
    <lineage>
        <taxon>Bacteria</taxon>
        <taxon>Bacillati</taxon>
        <taxon>Bacillota</taxon>
        <taxon>Negativicutes</taxon>
        <taxon>Veillonellales</taxon>
        <taxon>Veillonellaceae</taxon>
        <taxon>Veillonella</taxon>
    </lineage>
</organism>
<evidence type="ECO:0000313" key="2">
    <source>
        <dbReference type="Proteomes" id="UP000434554"/>
    </source>
</evidence>
<evidence type="ECO:0000313" key="1">
    <source>
        <dbReference type="EMBL" id="KAB1479315.1"/>
    </source>
</evidence>
<dbReference type="EMBL" id="WBKH01000003">
    <property type="protein sequence ID" value="KAB1479315.1"/>
    <property type="molecule type" value="Genomic_DNA"/>
</dbReference>
<gene>
    <name evidence="1" type="ORF">F8R14_03935</name>
</gene>
<comment type="caution">
    <text evidence="1">The sequence shown here is derived from an EMBL/GenBank/DDBJ whole genome shotgun (WGS) entry which is preliminary data.</text>
</comment>
<sequence length="113" mass="11212">MKKSKFILASVLASVLANVSIGNIVLAASSSINIGGGTVINGSTNTLTDNGTVAIGNKVTAAGTSVVIGTETTAVNTSDKNNKAFATVIGYKAQGTNYEAVAIGYASNASAKK</sequence>
<proteinExistence type="predicted"/>
<dbReference type="Proteomes" id="UP000434554">
    <property type="component" value="Unassembled WGS sequence"/>
</dbReference>
<dbReference type="AlphaFoldDB" id="A0A833CD96"/>
<name>A0A833CD96_9FIRM</name>
<dbReference type="GeneID" id="83055437"/>
<reference evidence="1 2" key="1">
    <citation type="submission" date="2019-09" db="EMBL/GenBank/DDBJ databases">
        <title>Draft genome sequence of 3 type strains from the CCUG.</title>
        <authorList>
            <person name="Pineiro-Iglesias B."/>
            <person name="Tunovic T."/>
            <person name="Unosson C."/>
            <person name="Inganas E."/>
            <person name="Ohlen M."/>
            <person name="Cardew S."/>
            <person name="Jensie-Markopoulos S."/>
            <person name="Salva-Serra F."/>
            <person name="Jaen-Luchoro D."/>
            <person name="Karlsson R."/>
            <person name="Svensson-Stadler L."/>
            <person name="Chun J."/>
            <person name="Moore E."/>
        </authorList>
    </citation>
    <scope>NUCLEOTIDE SEQUENCE [LARGE SCALE GENOMIC DNA]</scope>
    <source>
        <strain evidence="1 2">CCUG 65427</strain>
    </source>
</reference>
<dbReference type="InterPro" id="IPR011049">
    <property type="entry name" value="Serralysin-like_metalloprot_C"/>
</dbReference>
<dbReference type="Gene3D" id="2.150.10.10">
    <property type="entry name" value="Serralysin-like metalloprotease, C-terminal"/>
    <property type="match status" value="1"/>
</dbReference>
<dbReference type="RefSeq" id="WP_127008146.1">
    <property type="nucleotide sequence ID" value="NZ_RQUZ01000009.1"/>
</dbReference>
<protein>
    <submittedName>
        <fullName evidence="1">Uncharacterized protein</fullName>
    </submittedName>
</protein>
<accession>A0A833CD96</accession>